<dbReference type="SUPFAM" id="SSF56672">
    <property type="entry name" value="DNA/RNA polymerases"/>
    <property type="match status" value="1"/>
</dbReference>
<evidence type="ECO:0000259" key="1">
    <source>
        <dbReference type="Pfam" id="PF00078"/>
    </source>
</evidence>
<dbReference type="InterPro" id="IPR000477">
    <property type="entry name" value="RT_dom"/>
</dbReference>
<evidence type="ECO:0000313" key="3">
    <source>
        <dbReference type="EMBL" id="OWZ12813.1"/>
    </source>
</evidence>
<gene>
    <name evidence="3" type="ORF">PHMEG_00013965</name>
</gene>
<feature type="domain" description="Reverse transcriptase" evidence="1">
    <location>
        <begin position="500"/>
        <end position="637"/>
    </location>
</feature>
<dbReference type="InterPro" id="IPR041577">
    <property type="entry name" value="RT_RNaseH_2"/>
</dbReference>
<name>A0A225W4Z6_9STRA</name>
<feature type="domain" description="Reverse transcriptase/retrotransposon-derived protein RNase H-like" evidence="2">
    <location>
        <begin position="694"/>
        <end position="774"/>
    </location>
</feature>
<dbReference type="FunFam" id="3.30.70.270:FF:000020">
    <property type="entry name" value="Transposon Tf2-6 polyprotein-like Protein"/>
    <property type="match status" value="1"/>
</dbReference>
<dbReference type="CDD" id="cd01647">
    <property type="entry name" value="RT_LTR"/>
    <property type="match status" value="1"/>
</dbReference>
<dbReference type="Pfam" id="PF17919">
    <property type="entry name" value="RT_RNaseH_2"/>
    <property type="match status" value="1"/>
</dbReference>
<accession>A0A225W4Z6</accession>
<dbReference type="Gene3D" id="3.30.70.270">
    <property type="match status" value="2"/>
</dbReference>
<protein>
    <submittedName>
        <fullName evidence="3">Retroelement pol Polyprotein</fullName>
    </submittedName>
</protein>
<dbReference type="PANTHER" id="PTHR33064:SF37">
    <property type="entry name" value="RIBONUCLEASE H"/>
    <property type="match status" value="1"/>
</dbReference>
<dbReference type="PANTHER" id="PTHR33064">
    <property type="entry name" value="POL PROTEIN"/>
    <property type="match status" value="1"/>
</dbReference>
<dbReference type="Gene3D" id="3.10.10.10">
    <property type="entry name" value="HIV Type 1 Reverse Transcriptase, subunit A, domain 1"/>
    <property type="match status" value="1"/>
</dbReference>
<sequence>MGKSICKTSCCTRDKTTSPVWKTTLPASQAYSVRSYIDKVMDFQTGLVTDIRQEIMLRRFRNTTNVIALMYAPIHSVGTRGKSSGQISQGALVQRRVQQQQTYVDEPVPMEKNGSPCFVSRKECLHNNLCFYCKELGHQLAGCRKRQSRNHPRDPSLGQTFRTHQSSFRRVMEEDVDAEDDEEVLDSMQLNMVSMETTTTPARGLLRFDGIMNSQSIRVLIESGAERNFVRPGLGQHHTDAAKVPAELRIAEQCCEILSFADRDFSGVTLIEWDVSANQYVILGIPCLLQFNPIINCQTGVMQFPTQRWKWSLIRFSIFYHRCYGSNVIITSRQGTSTRRWGPVRSARNTTHCVNYRYHNLQRRSEEYPELYHVTVKTSPTLKTILHPLRGVLSEFADVFPDEQSAQLPPPRPIEQEVVLKQGAKPNNCAPFRLSKVAQEALDLFFPDLLRQNWIQVSDSPWVSNIFGVPSKDPVTGKFPFRLEWLHSNNPNMPIRWVIDYRLVNAASDVAKIHLPHIEELFDLMEDVFSILDLASGYHQIRISPTSKQYTAFCTNLEIYEWNVAPMGLAGIPGTWTRRMWQLLHIFRFAMVYLDDIYFFSRSMADYIEHLRENKLYARPDKSDFGQSSVDFLGHTISSRGLRGDARKTRAIAEWPEPTNTKELQRFLGLAGYYRRFIHHFADMVLPLSGLVKKDAFKAIKLALQQSPVLRSPDFQKHFVVTTDASHACIGGVLSQIHDGAALPVAFFSKKLGAHELNWPVHEKELFAIKQALTS</sequence>
<dbReference type="EMBL" id="NBNE01001743">
    <property type="protein sequence ID" value="OWZ12813.1"/>
    <property type="molecule type" value="Genomic_DNA"/>
</dbReference>
<dbReference type="InterPro" id="IPR043128">
    <property type="entry name" value="Rev_trsase/Diguanyl_cyclase"/>
</dbReference>
<dbReference type="OrthoDB" id="163970at2759"/>
<evidence type="ECO:0000313" key="4">
    <source>
        <dbReference type="Proteomes" id="UP000198211"/>
    </source>
</evidence>
<dbReference type="Pfam" id="PF00078">
    <property type="entry name" value="RVT_1"/>
    <property type="match status" value="1"/>
</dbReference>
<proteinExistence type="predicted"/>
<organism evidence="3 4">
    <name type="scientific">Phytophthora megakarya</name>
    <dbReference type="NCBI Taxonomy" id="4795"/>
    <lineage>
        <taxon>Eukaryota</taxon>
        <taxon>Sar</taxon>
        <taxon>Stramenopiles</taxon>
        <taxon>Oomycota</taxon>
        <taxon>Peronosporomycetes</taxon>
        <taxon>Peronosporales</taxon>
        <taxon>Peronosporaceae</taxon>
        <taxon>Phytophthora</taxon>
    </lineage>
</organism>
<dbReference type="Proteomes" id="UP000198211">
    <property type="component" value="Unassembled WGS sequence"/>
</dbReference>
<keyword evidence="4" id="KW-1185">Reference proteome</keyword>
<dbReference type="InterPro" id="IPR043502">
    <property type="entry name" value="DNA/RNA_pol_sf"/>
</dbReference>
<reference evidence="4" key="1">
    <citation type="submission" date="2017-03" db="EMBL/GenBank/DDBJ databases">
        <title>Phytopthora megakarya and P. palmivora, two closely related causual agents of cacao black pod achieved similar genome size and gene model numbers by different mechanisms.</title>
        <authorList>
            <person name="Ali S."/>
            <person name="Shao J."/>
            <person name="Larry D.J."/>
            <person name="Kronmiller B."/>
            <person name="Shen D."/>
            <person name="Strem M.D."/>
            <person name="Melnick R.L."/>
            <person name="Guiltinan M.J."/>
            <person name="Tyler B.M."/>
            <person name="Meinhardt L.W."/>
            <person name="Bailey B.A."/>
        </authorList>
    </citation>
    <scope>NUCLEOTIDE SEQUENCE [LARGE SCALE GENOMIC DNA]</scope>
    <source>
        <strain evidence="4">zdho120</strain>
    </source>
</reference>
<dbReference type="AlphaFoldDB" id="A0A225W4Z6"/>
<evidence type="ECO:0000259" key="2">
    <source>
        <dbReference type="Pfam" id="PF17919"/>
    </source>
</evidence>
<comment type="caution">
    <text evidence="3">The sequence shown here is derived from an EMBL/GenBank/DDBJ whole genome shotgun (WGS) entry which is preliminary data.</text>
</comment>
<dbReference type="InterPro" id="IPR051320">
    <property type="entry name" value="Viral_Replic_Matur_Polypro"/>
</dbReference>